<gene>
    <name evidence="2" type="ORF">BVRB_000850</name>
</gene>
<dbReference type="InterPro" id="IPR006527">
    <property type="entry name" value="F-box-assoc_dom_typ1"/>
</dbReference>
<reference evidence="2 3" key="1">
    <citation type="journal article" date="2014" name="Nature">
        <title>The genome of the recently domesticated crop plant sugar beet (Beta vulgaris).</title>
        <authorList>
            <person name="Dohm J.C."/>
            <person name="Minoche A.E."/>
            <person name="Holtgrawe D."/>
            <person name="Capella-Gutierrez S."/>
            <person name="Zakrzewski F."/>
            <person name="Tafer H."/>
            <person name="Rupp O."/>
            <person name="Sorensen T.R."/>
            <person name="Stracke R."/>
            <person name="Reinhardt R."/>
            <person name="Goesmann A."/>
            <person name="Kraft T."/>
            <person name="Schulz B."/>
            <person name="Stadler P.F."/>
            <person name="Schmidt T."/>
            <person name="Gabaldon T."/>
            <person name="Lehrach H."/>
            <person name="Weisshaar B."/>
            <person name="Himmelbauer H."/>
        </authorList>
    </citation>
    <scope>NUCLEOTIDE SEQUENCE [LARGE SCALE GENOMIC DNA]</scope>
    <source>
        <tissue evidence="2">Taproot</tissue>
    </source>
</reference>
<dbReference type="InterPro" id="IPR050796">
    <property type="entry name" value="SCF_F-box_component"/>
</dbReference>
<dbReference type="InterPro" id="IPR017451">
    <property type="entry name" value="F-box-assoc_interact_dom"/>
</dbReference>
<dbReference type="PANTHER" id="PTHR31672:SF13">
    <property type="entry name" value="F-BOX PROTEIN CPR30-LIKE"/>
    <property type="match status" value="1"/>
</dbReference>
<dbReference type="Proteomes" id="UP000035740">
    <property type="component" value="Unassembled WGS sequence"/>
</dbReference>
<feature type="domain" description="F-box associated beta-propeller type 1" evidence="1">
    <location>
        <begin position="2"/>
        <end position="190"/>
    </location>
</feature>
<dbReference type="EMBL" id="KQ090398">
    <property type="protein sequence ID" value="KMS96239.1"/>
    <property type="molecule type" value="Genomic_DNA"/>
</dbReference>
<sequence length="257" mass="30143">MMFLWNPMTNERKEITLPKEPGHTYVKFKLCWFGSVPSIDDYKIVLVYIAYNYPSERRFVVYSLKDRTWRQMHDTIGDELIFGSSINLVFKNEALHCLVSHETICKFDLVRETFEVFPLSIPGFSQGSHSKMLGVLGEDRSLYVMFSQSSVNWLWEVWLQKEHNKWDSWRRLYNTSMELSEEFVLYCSKFLGFTYGGILCVQLMNELWLIDPTLDPPLYAVVKNPSYAKVFEVFDYVESLISPVSILPQVNQSCKSE</sequence>
<dbReference type="Gramene" id="KMS96239">
    <property type="protein sequence ID" value="KMS96239"/>
    <property type="gene ID" value="BVRB_000850"/>
</dbReference>
<dbReference type="AlphaFoldDB" id="A0A0J8B4V0"/>
<accession>A0A0J8B4V0</accession>
<dbReference type="NCBIfam" id="TIGR01640">
    <property type="entry name" value="F_box_assoc_1"/>
    <property type="match status" value="1"/>
</dbReference>
<keyword evidence="3" id="KW-1185">Reference proteome</keyword>
<evidence type="ECO:0000313" key="2">
    <source>
        <dbReference type="EMBL" id="KMS96239.1"/>
    </source>
</evidence>
<evidence type="ECO:0000259" key="1">
    <source>
        <dbReference type="Pfam" id="PF07734"/>
    </source>
</evidence>
<evidence type="ECO:0000313" key="3">
    <source>
        <dbReference type="Proteomes" id="UP000035740"/>
    </source>
</evidence>
<proteinExistence type="predicted"/>
<name>A0A0J8B4V0_BETVV</name>
<dbReference type="Pfam" id="PF07734">
    <property type="entry name" value="FBA_1"/>
    <property type="match status" value="1"/>
</dbReference>
<protein>
    <recommendedName>
        <fullName evidence="1">F-box associated beta-propeller type 1 domain-containing protein</fullName>
    </recommendedName>
</protein>
<organism evidence="2 3">
    <name type="scientific">Beta vulgaris subsp. vulgaris</name>
    <name type="common">Beet</name>
    <dbReference type="NCBI Taxonomy" id="3555"/>
    <lineage>
        <taxon>Eukaryota</taxon>
        <taxon>Viridiplantae</taxon>
        <taxon>Streptophyta</taxon>
        <taxon>Embryophyta</taxon>
        <taxon>Tracheophyta</taxon>
        <taxon>Spermatophyta</taxon>
        <taxon>Magnoliopsida</taxon>
        <taxon>eudicotyledons</taxon>
        <taxon>Gunneridae</taxon>
        <taxon>Pentapetalae</taxon>
        <taxon>Caryophyllales</taxon>
        <taxon>Chenopodiaceae</taxon>
        <taxon>Betoideae</taxon>
        <taxon>Beta</taxon>
    </lineage>
</organism>
<dbReference type="PANTHER" id="PTHR31672">
    <property type="entry name" value="BNACNNG10540D PROTEIN"/>
    <property type="match status" value="1"/>
</dbReference>